<dbReference type="GO" id="GO:0006508">
    <property type="term" value="P:proteolysis"/>
    <property type="evidence" value="ECO:0007669"/>
    <property type="project" value="UniProtKB-KW"/>
</dbReference>
<evidence type="ECO:0000256" key="5">
    <source>
        <dbReference type="ARBA" id="ARBA00015719"/>
    </source>
</evidence>
<dbReference type="RefSeq" id="WP_066241528.1">
    <property type="nucleotide sequence ID" value="NZ_LSGP01000017.1"/>
</dbReference>
<comment type="similarity">
    <text evidence="3">Belongs to the peptidase S51 family.</text>
</comment>
<dbReference type="SUPFAM" id="SSF52317">
    <property type="entry name" value="Class I glutamine amidotransferase-like"/>
    <property type="match status" value="1"/>
</dbReference>
<evidence type="ECO:0000313" key="10">
    <source>
        <dbReference type="EMBL" id="KYZ76303.1"/>
    </source>
</evidence>
<comment type="function">
    <text evidence="2">Exopeptidase that catalyzes the hydrolytic cleavage of multi-L-arginyl-poly-L-aspartic acid (cyanophycin; a water-insoluble reserve polymer) into aspartate-arginine dipeptides.</text>
</comment>
<sequence>MSKDKVAGNLLIIGGNEDKKGKCKILKRFVEMAGGRDARIAVLTTATEFPHEVGNEYRSLFLEIGAEAATVIYIDDRDTANDKNKARNILDSTGVFITGGDQLRLTSILGGSESDAAIRQAYLSGTVIAGTSAGASVMSDTMIVGGDSSDTPKKSHLGMAHGMGLLQEVVIDQHFAQRGRINRILAAVAQNPLIIGVGIDEDTAIVVSPDEKFEVIGSQTVTIADGRNIIYSNISESKPSDPLALTNVILHVLPEGYGYDLKRRMTYICGE</sequence>
<comment type="catalytic activity">
    <reaction evidence="1">
        <text>[L-4-(L-arginin-2-N-yl)aspartate](n) + H2O = [L-4-(L-arginin-2-N-yl)aspartate](n-1) + L-4-(L-arginin-2-N-yl)aspartate</text>
        <dbReference type="Rhea" id="RHEA:12845"/>
        <dbReference type="Rhea" id="RHEA-COMP:13728"/>
        <dbReference type="Rhea" id="RHEA-COMP:13734"/>
        <dbReference type="ChEBI" id="CHEBI:15377"/>
        <dbReference type="ChEBI" id="CHEBI:137986"/>
        <dbReference type="ChEBI" id="CHEBI:137991"/>
        <dbReference type="EC" id="3.4.15.6"/>
    </reaction>
</comment>
<dbReference type="PIRSF" id="PIRSF032067">
    <property type="entry name" value="Cyanophycinase"/>
    <property type="match status" value="1"/>
</dbReference>
<evidence type="ECO:0000256" key="9">
    <source>
        <dbReference type="PIRSR" id="PIRSR032067-1"/>
    </source>
</evidence>
<keyword evidence="11" id="KW-1185">Reference proteome</keyword>
<dbReference type="EC" id="3.4.15.6" evidence="4"/>
<dbReference type="GO" id="GO:0008241">
    <property type="term" value="F:peptidyl-dipeptidase activity"/>
    <property type="evidence" value="ECO:0007669"/>
    <property type="project" value="UniProtKB-EC"/>
</dbReference>
<dbReference type="STRING" id="1794912.AXX12_07660"/>
<accession>A0A154BQL1</accession>
<keyword evidence="6" id="KW-0645">Protease</keyword>
<gene>
    <name evidence="10" type="ORF">AXX12_07660</name>
</gene>
<protein>
    <recommendedName>
        <fullName evidence="5">Cyanophycinase</fullName>
        <ecNumber evidence="4">3.4.15.6</ecNumber>
    </recommendedName>
</protein>
<evidence type="ECO:0000256" key="6">
    <source>
        <dbReference type="ARBA" id="ARBA00022670"/>
    </source>
</evidence>
<evidence type="ECO:0000256" key="2">
    <source>
        <dbReference type="ARBA" id="ARBA00002039"/>
    </source>
</evidence>
<evidence type="ECO:0000256" key="3">
    <source>
        <dbReference type="ARBA" id="ARBA00006534"/>
    </source>
</evidence>
<organism evidence="10 11">
    <name type="scientific">Anaerosporomusa subterranea</name>
    <dbReference type="NCBI Taxonomy" id="1794912"/>
    <lineage>
        <taxon>Bacteria</taxon>
        <taxon>Bacillati</taxon>
        <taxon>Bacillota</taxon>
        <taxon>Negativicutes</taxon>
        <taxon>Acetonemataceae</taxon>
        <taxon>Anaerosporomusa</taxon>
    </lineage>
</organism>
<proteinExistence type="inferred from homology"/>
<evidence type="ECO:0000256" key="1">
    <source>
        <dbReference type="ARBA" id="ARBA00001092"/>
    </source>
</evidence>
<evidence type="ECO:0000256" key="4">
    <source>
        <dbReference type="ARBA" id="ARBA00013115"/>
    </source>
</evidence>
<reference evidence="10 11" key="1">
    <citation type="submission" date="2016-02" db="EMBL/GenBank/DDBJ databases">
        <title>Anaerosporomusa subterraneum gen. nov., sp. nov., a spore-forming obligate anaerobe isolated from saprolite.</title>
        <authorList>
            <person name="Choi J.K."/>
            <person name="Shah M."/>
            <person name="Yee N."/>
        </authorList>
    </citation>
    <scope>NUCLEOTIDE SEQUENCE [LARGE SCALE GENOMIC DNA]</scope>
    <source>
        <strain evidence="10 11">RU4</strain>
    </source>
</reference>
<dbReference type="GO" id="GO:0008236">
    <property type="term" value="F:serine-type peptidase activity"/>
    <property type="evidence" value="ECO:0007669"/>
    <property type="project" value="UniProtKB-KW"/>
</dbReference>
<dbReference type="InterPro" id="IPR029062">
    <property type="entry name" value="Class_I_gatase-like"/>
</dbReference>
<dbReference type="EMBL" id="LSGP01000017">
    <property type="protein sequence ID" value="KYZ76303.1"/>
    <property type="molecule type" value="Genomic_DNA"/>
</dbReference>
<feature type="active site" description="Charge relay system" evidence="9">
    <location>
        <position position="174"/>
    </location>
</feature>
<dbReference type="Proteomes" id="UP000076268">
    <property type="component" value="Unassembled WGS sequence"/>
</dbReference>
<name>A0A154BQL1_ANASB</name>
<evidence type="ECO:0000313" key="11">
    <source>
        <dbReference type="Proteomes" id="UP000076268"/>
    </source>
</evidence>
<dbReference type="InterPro" id="IPR011811">
    <property type="entry name" value="Peptidase_S51_cyanophycinase"/>
</dbReference>
<dbReference type="InterPro" id="IPR005320">
    <property type="entry name" value="Peptidase_S51"/>
</dbReference>
<evidence type="ECO:0000256" key="8">
    <source>
        <dbReference type="ARBA" id="ARBA00022825"/>
    </source>
</evidence>
<dbReference type="AlphaFoldDB" id="A0A154BQL1"/>
<feature type="active site" description="Charge relay system" evidence="9">
    <location>
        <position position="201"/>
    </location>
</feature>
<keyword evidence="7" id="KW-0378">Hydrolase</keyword>
<dbReference type="PANTHER" id="PTHR36175">
    <property type="entry name" value="CYANOPHYCINASE"/>
    <property type="match status" value="1"/>
</dbReference>
<comment type="caution">
    <text evidence="10">The sequence shown here is derived from an EMBL/GenBank/DDBJ whole genome shotgun (WGS) entry which is preliminary data.</text>
</comment>
<evidence type="ECO:0000256" key="7">
    <source>
        <dbReference type="ARBA" id="ARBA00022801"/>
    </source>
</evidence>
<dbReference type="NCBIfam" id="TIGR02069">
    <property type="entry name" value="cyanophycinase"/>
    <property type="match status" value="1"/>
</dbReference>
<keyword evidence="8" id="KW-0720">Serine protease</keyword>
<dbReference type="CDD" id="cd03145">
    <property type="entry name" value="GAT1_cyanophycinase"/>
    <property type="match status" value="1"/>
</dbReference>
<dbReference type="Pfam" id="PF03575">
    <property type="entry name" value="Peptidase_S51"/>
    <property type="match status" value="1"/>
</dbReference>
<dbReference type="Gene3D" id="3.40.50.880">
    <property type="match status" value="1"/>
</dbReference>
<feature type="active site" description="Charge relay system" evidence="9">
    <location>
        <position position="132"/>
    </location>
</feature>
<dbReference type="OrthoDB" id="9799980at2"/>
<dbReference type="PANTHER" id="PTHR36175:SF1">
    <property type="entry name" value="CYANOPHYCINASE"/>
    <property type="match status" value="1"/>
</dbReference>